<keyword evidence="2" id="KW-1185">Reference proteome</keyword>
<sequence>PAQQDNSALVKDIMQALAVAIATQSAGQQAPVYLPQQVMGSVGQEQQMQQIIYAISQGTEANQAPRIAQADTTQTVSGDSISTQLPPPLANVVTTEAEVNGG</sequence>
<name>A0AAV2H615_LYMST</name>
<organism evidence="1 2">
    <name type="scientific">Lymnaea stagnalis</name>
    <name type="common">Great pond snail</name>
    <name type="synonym">Helix stagnalis</name>
    <dbReference type="NCBI Taxonomy" id="6523"/>
    <lineage>
        <taxon>Eukaryota</taxon>
        <taxon>Metazoa</taxon>
        <taxon>Spiralia</taxon>
        <taxon>Lophotrochozoa</taxon>
        <taxon>Mollusca</taxon>
        <taxon>Gastropoda</taxon>
        <taxon>Heterobranchia</taxon>
        <taxon>Euthyneura</taxon>
        <taxon>Panpulmonata</taxon>
        <taxon>Hygrophila</taxon>
        <taxon>Lymnaeoidea</taxon>
        <taxon>Lymnaeidae</taxon>
        <taxon>Lymnaea</taxon>
    </lineage>
</organism>
<feature type="non-terminal residue" evidence="1">
    <location>
        <position position="102"/>
    </location>
</feature>
<feature type="non-terminal residue" evidence="1">
    <location>
        <position position="1"/>
    </location>
</feature>
<gene>
    <name evidence="1" type="ORF">GSLYS_00003163001</name>
</gene>
<comment type="caution">
    <text evidence="1">The sequence shown here is derived from an EMBL/GenBank/DDBJ whole genome shotgun (WGS) entry which is preliminary data.</text>
</comment>
<proteinExistence type="predicted"/>
<protein>
    <submittedName>
        <fullName evidence="1">Uncharacterized protein</fullName>
    </submittedName>
</protein>
<dbReference type="Proteomes" id="UP001497497">
    <property type="component" value="Unassembled WGS sequence"/>
</dbReference>
<accession>A0AAV2H615</accession>
<dbReference type="AlphaFoldDB" id="A0AAV2H615"/>
<evidence type="ECO:0000313" key="1">
    <source>
        <dbReference type="EMBL" id="CAL1528993.1"/>
    </source>
</evidence>
<dbReference type="EMBL" id="CAXITT010000041">
    <property type="protein sequence ID" value="CAL1528993.1"/>
    <property type="molecule type" value="Genomic_DNA"/>
</dbReference>
<evidence type="ECO:0000313" key="2">
    <source>
        <dbReference type="Proteomes" id="UP001497497"/>
    </source>
</evidence>
<reference evidence="1 2" key="1">
    <citation type="submission" date="2024-04" db="EMBL/GenBank/DDBJ databases">
        <authorList>
            <consortium name="Genoscope - CEA"/>
            <person name="William W."/>
        </authorList>
    </citation>
    <scope>NUCLEOTIDE SEQUENCE [LARGE SCALE GENOMIC DNA]</scope>
</reference>